<dbReference type="InterPro" id="IPR014991">
    <property type="entry name" value="DUF1840"/>
</dbReference>
<accession>F5Y066</accession>
<dbReference type="Pfam" id="PF08895">
    <property type="entry name" value="DUF1840"/>
    <property type="match status" value="1"/>
</dbReference>
<dbReference type="KEGG" id="rta:Rta_35020"/>
<evidence type="ECO:0000313" key="2">
    <source>
        <dbReference type="Proteomes" id="UP000008385"/>
    </source>
</evidence>
<name>F5Y066_RAMTT</name>
<proteinExistence type="predicted"/>
<dbReference type="Proteomes" id="UP000008385">
    <property type="component" value="Chromosome"/>
</dbReference>
<reference evidence="2" key="1">
    <citation type="submission" date="2006-01" db="EMBL/GenBank/DDBJ databases">
        <title>Genome of the cyst-dividing bacterium Ramlibacter tataouinensis.</title>
        <authorList>
            <person name="Barakat M."/>
            <person name="Ortet P."/>
            <person name="De Luca G."/>
            <person name="Jourlin-Castelli C."/>
            <person name="Ansaldi M."/>
            <person name="Py B."/>
            <person name="Fichant G."/>
            <person name="Coutinho P."/>
            <person name="Voulhoux R."/>
            <person name="Bastien O."/>
            <person name="Roy S."/>
            <person name="Marechal E."/>
            <person name="Henrissat B."/>
            <person name="Quentin Y."/>
            <person name="Noirot P."/>
            <person name="Filloux A."/>
            <person name="Mejean V."/>
            <person name="DuBow M."/>
            <person name="Barras F."/>
            <person name="Heulin T."/>
        </authorList>
    </citation>
    <scope>NUCLEOTIDE SEQUENCE [LARGE SCALE GENOMIC DNA]</scope>
    <source>
        <strain evidence="2">ATCC BAA-407 / DSM 14655 / LMG 21543 / TTB310</strain>
    </source>
</reference>
<reference evidence="1 2" key="2">
    <citation type="journal article" date="2011" name="PLoS ONE">
        <title>The Cyst-Dividing Bacterium Ramlibacter tataouinensis TTB310 Genome Reveals a Well-Stocked Toolbox for Adaptation to a Desert Environment.</title>
        <authorList>
            <person name="De Luca G."/>
            <person name="Barakat M."/>
            <person name="Ortet P."/>
            <person name="Fochesato S."/>
            <person name="Jourlin-Castelli C."/>
            <person name="Ansaldi M."/>
            <person name="Py B."/>
            <person name="Fichant G."/>
            <person name="Coutinho P.M."/>
            <person name="Voulhoux R."/>
            <person name="Bastien O."/>
            <person name="Marechal E."/>
            <person name="Henrissat B."/>
            <person name="Quentin Y."/>
            <person name="Noirot P."/>
            <person name="Filloux A."/>
            <person name="Mejean V."/>
            <person name="Dubow M.S."/>
            <person name="Barras F."/>
            <person name="Barbe V."/>
            <person name="Weissenbach J."/>
            <person name="Mihalcescu I."/>
            <person name="Vermeglio A."/>
            <person name="Achouak W."/>
            <person name="Heulin T."/>
        </authorList>
    </citation>
    <scope>NUCLEOTIDE SEQUENCE [LARGE SCALE GENOMIC DNA]</scope>
    <source>
        <strain evidence="2">ATCC BAA-407 / DSM 14655 / LMG 21543 / TTB310</strain>
    </source>
</reference>
<dbReference type="STRING" id="365046.Rta_35020"/>
<dbReference type="AlphaFoldDB" id="F5Y066"/>
<organism evidence="1 2">
    <name type="scientific">Ramlibacter tataouinensis (strain ATCC BAA-407 / DSM 14655 / LMG 21543 / TTB310)</name>
    <dbReference type="NCBI Taxonomy" id="365046"/>
    <lineage>
        <taxon>Bacteria</taxon>
        <taxon>Pseudomonadati</taxon>
        <taxon>Pseudomonadota</taxon>
        <taxon>Betaproteobacteria</taxon>
        <taxon>Burkholderiales</taxon>
        <taxon>Comamonadaceae</taxon>
        <taxon>Ramlibacter</taxon>
    </lineage>
</organism>
<dbReference type="HOGENOM" id="CLU_146690_0_0_4"/>
<protein>
    <recommendedName>
        <fullName evidence="3">DUF1840 domain-containing protein</fullName>
    </recommendedName>
</protein>
<dbReference type="eggNOG" id="ENOG5032ZX9">
    <property type="taxonomic scope" value="Bacteria"/>
</dbReference>
<sequence length="93" mass="10188">MLEPNGRQILQIIGKDPAPQGILQPPEMPGAISALEHAVAKEEADQKAAIEEAQAKGEVPPRFEAISLRQRAVPFIEMLRRCHKAGKDIVWGV</sequence>
<dbReference type="EMBL" id="CP000245">
    <property type="protein sequence ID" value="AEG94615.1"/>
    <property type="molecule type" value="Genomic_DNA"/>
</dbReference>
<keyword evidence="2" id="KW-1185">Reference proteome</keyword>
<gene>
    <name evidence="1" type="ordered locus">Rta_35020</name>
</gene>
<dbReference type="PATRIC" id="fig|365046.3.peg.3590"/>
<evidence type="ECO:0000313" key="1">
    <source>
        <dbReference type="EMBL" id="AEG94615.1"/>
    </source>
</evidence>
<evidence type="ECO:0008006" key="3">
    <source>
        <dbReference type="Google" id="ProtNLM"/>
    </source>
</evidence>